<sequence length="135" mass="15391">DSWFSGEPRALREILEEEPDPQYTISEKLWQGHINRSKRNKARGTGFTVKLADLDKPSNTIVARYGKDGKECLIGQEEKPPRMLTLRETARIQGFPETFKPAPTRTQGYRQFGNSVAVPVVTKLAEKIKSYLDRL</sequence>
<name>A0A3B0VKP5_9ZZZZ</name>
<feature type="non-terminal residue" evidence="5">
    <location>
        <position position="1"/>
    </location>
</feature>
<gene>
    <name evidence="5" type="ORF">MNBD_CHLOROFLEXI01-2381</name>
</gene>
<dbReference type="GO" id="GO:0032259">
    <property type="term" value="P:methylation"/>
    <property type="evidence" value="ECO:0007669"/>
    <property type="project" value="UniProtKB-KW"/>
</dbReference>
<evidence type="ECO:0000256" key="3">
    <source>
        <dbReference type="ARBA" id="ARBA00022679"/>
    </source>
</evidence>
<dbReference type="InterPro" id="IPR029063">
    <property type="entry name" value="SAM-dependent_MTases_sf"/>
</dbReference>
<keyword evidence="2 5" id="KW-0489">Methyltransferase</keyword>
<evidence type="ECO:0000256" key="1">
    <source>
        <dbReference type="ARBA" id="ARBA00011975"/>
    </source>
</evidence>
<dbReference type="InterPro" id="IPR001525">
    <property type="entry name" value="C5_MeTfrase"/>
</dbReference>
<dbReference type="Pfam" id="PF00145">
    <property type="entry name" value="DNA_methylase"/>
    <property type="match status" value="1"/>
</dbReference>
<dbReference type="InterPro" id="IPR031303">
    <property type="entry name" value="C5_meth_CS"/>
</dbReference>
<dbReference type="PANTHER" id="PTHR10629">
    <property type="entry name" value="CYTOSINE-SPECIFIC METHYLTRANSFERASE"/>
    <property type="match status" value="1"/>
</dbReference>
<dbReference type="PROSITE" id="PS00095">
    <property type="entry name" value="C5_MTASE_2"/>
    <property type="match status" value="1"/>
</dbReference>
<evidence type="ECO:0000256" key="4">
    <source>
        <dbReference type="ARBA" id="ARBA00022691"/>
    </source>
</evidence>
<accession>A0A3B0VKP5</accession>
<dbReference type="AlphaFoldDB" id="A0A3B0VKP5"/>
<reference evidence="5" key="1">
    <citation type="submission" date="2018-06" db="EMBL/GenBank/DDBJ databases">
        <authorList>
            <person name="Zhirakovskaya E."/>
        </authorList>
    </citation>
    <scope>NUCLEOTIDE SEQUENCE</scope>
</reference>
<keyword evidence="4" id="KW-0949">S-adenosyl-L-methionine</keyword>
<organism evidence="5">
    <name type="scientific">hydrothermal vent metagenome</name>
    <dbReference type="NCBI Taxonomy" id="652676"/>
    <lineage>
        <taxon>unclassified sequences</taxon>
        <taxon>metagenomes</taxon>
        <taxon>ecological metagenomes</taxon>
    </lineage>
</organism>
<keyword evidence="3 5" id="KW-0808">Transferase</keyword>
<dbReference type="GO" id="GO:0044027">
    <property type="term" value="P:negative regulation of gene expression via chromosomal CpG island methylation"/>
    <property type="evidence" value="ECO:0007669"/>
    <property type="project" value="TreeGrafter"/>
</dbReference>
<protein>
    <recommendedName>
        <fullName evidence="1">DNA (cytosine-5-)-methyltransferase</fullName>
        <ecNumber evidence="1">2.1.1.37</ecNumber>
    </recommendedName>
</protein>
<evidence type="ECO:0000313" key="5">
    <source>
        <dbReference type="EMBL" id="VAW43491.1"/>
    </source>
</evidence>
<dbReference type="InterPro" id="IPR050390">
    <property type="entry name" value="C5-Methyltransferase"/>
</dbReference>
<dbReference type="EMBL" id="UOEU01001093">
    <property type="protein sequence ID" value="VAW43491.1"/>
    <property type="molecule type" value="Genomic_DNA"/>
</dbReference>
<dbReference type="Gene3D" id="3.90.120.30">
    <property type="match status" value="1"/>
</dbReference>
<dbReference type="GO" id="GO:0003886">
    <property type="term" value="F:DNA (cytosine-5-)-methyltransferase activity"/>
    <property type="evidence" value="ECO:0007669"/>
    <property type="project" value="UniProtKB-EC"/>
</dbReference>
<dbReference type="EC" id="2.1.1.37" evidence="1"/>
<evidence type="ECO:0000256" key="2">
    <source>
        <dbReference type="ARBA" id="ARBA00022603"/>
    </source>
</evidence>
<proteinExistence type="predicted"/>
<dbReference type="GO" id="GO:0003677">
    <property type="term" value="F:DNA binding"/>
    <property type="evidence" value="ECO:0007669"/>
    <property type="project" value="TreeGrafter"/>
</dbReference>
<dbReference type="SUPFAM" id="SSF53335">
    <property type="entry name" value="S-adenosyl-L-methionine-dependent methyltransferases"/>
    <property type="match status" value="1"/>
</dbReference>
<dbReference type="PANTHER" id="PTHR10629:SF52">
    <property type="entry name" value="DNA (CYTOSINE-5)-METHYLTRANSFERASE 1"/>
    <property type="match status" value="1"/>
</dbReference>